<proteinExistence type="predicted"/>
<reference evidence="2 3" key="1">
    <citation type="submission" date="2016-02" db="EMBL/GenBank/DDBJ databases">
        <title>Complete genome sequence of Halocynthiibacter arcticus PAMC 20958t from arctic marine sediment.</title>
        <authorList>
            <person name="Lee Y.M."/>
            <person name="Baek K."/>
            <person name="Lee H.K."/>
            <person name="Shin S.C."/>
        </authorList>
    </citation>
    <scope>NUCLEOTIDE SEQUENCE [LARGE SCALE GENOMIC DNA]</scope>
    <source>
        <strain evidence="2">PAMC 20958</strain>
    </source>
</reference>
<accession>A0A126UX86</accession>
<protein>
    <recommendedName>
        <fullName evidence="1">Glycosyltransferase 61 catalytic domain-containing protein</fullName>
    </recommendedName>
</protein>
<name>A0A126UX86_9RHOB</name>
<organism evidence="2 3">
    <name type="scientific">Falsihalocynthiibacter arcticus</name>
    <dbReference type="NCBI Taxonomy" id="1579316"/>
    <lineage>
        <taxon>Bacteria</taxon>
        <taxon>Pseudomonadati</taxon>
        <taxon>Pseudomonadota</taxon>
        <taxon>Alphaproteobacteria</taxon>
        <taxon>Rhodobacterales</taxon>
        <taxon>Roseobacteraceae</taxon>
        <taxon>Falsihalocynthiibacter</taxon>
    </lineage>
</organism>
<dbReference type="STRING" id="1579316.RC74_03725"/>
<dbReference type="Gene3D" id="3.40.50.11380">
    <property type="match status" value="1"/>
</dbReference>
<dbReference type="Proteomes" id="UP000070371">
    <property type="component" value="Chromosome"/>
</dbReference>
<sequence>MEDKLRALMSDTPDVVSSVGSEGAGYIARSNLGKPTKARLSRMAASSRQWFASNGSTEKFGRRLNAIIGLCEGRHRAPLNVPRDQIIAMLFDPQYYLRRYPDIATAGVDPLQHFLSNGENELRSPNPLFDANYYLSNLTVQERKSAAPAPLIHYVLRGEAQGYFPHPLFDPAFCKVSIEEAGADDPVTGNILAQYLQRSDQIAPNMFFDPRYYVRQMRLPVKGQPLLAHFLESGIQKGTCPHPLLHPAWLSHDPEVRPGALLQFLTHQEMGRDQAKVSGLFEPAYFCKDQDLARYILAALNSLWAHLIEGNQIGRDPHLLISVEHVVRSRPDTLRTQETIVQLVATNKLHADTHPLVQRSHILTQAPYAANIHGSILEFFLTNGASFAIDPHPNFSTQYYLTQYPDVHEPGGNPLEHYLSFGQFEGRLPHPMFEGNAEFETAQADSSQASPLLWLLSQGTPHFHSDPHSSPGIPTLGREAAIRFFRLGQDKESASLLYSSLHHTSGGVHPTLITEVVPFSVDPTDASETIEIYPQEAVTLPRPSVASHTHIAPSNGQYLAPAATASIYSHATLVAGNDGFLTDFGTWVDHGLLNLDVEKMCVKESGAVVAVEQNRILLRRYSSEMIVEDGIFASGTYSHNYFHFILEVIPRVMLACDIAPAHVPILTDAEMPFQHYQALRYFFPNREVVRLSRHVSVSVNKLYVGSMANIVSDYFNEGESRFDTVRYHPKIIQRLAKFGLSEGCRVGAKRLFLDNGSDDQRVANFPKVREALNQQGFENHTCVDLQFSELLRLFAQAGDIVGQSDAHLANMLFAPKGARVFALLSNTPGTNYYYWSALGECLGSHVVNIAGPRIKSSAIRGVQGFQGVYEDFFVPVPLVTPFFSKNTAEKRLEGPQMSAIDLLDDLLEANSNAGVLTSSWGLISKPTPEGFSDRLVAMRRQLLDRLQNASLDEVQDLLKHRFFTDYWANIWSGFIALQEHNADELAAIEDIKAYFSKASKQVAGDLAQEPEVDEEFARMLALAMVLVTTWKLPLVSDLRCLEPSVQDLYLMWLTALTYPYLEREDAIYVAFAARLLDWLAVHLDESRPIAQREKIAEVASRLDLGKMFLIDLPFGDVLLARNRLLEHLAVVSDTPTRSTVRPMDMSQGRLRIGVLCRTFVKGPDSEAVVAFFKSFDRTKFEVFAYSMNFTDRVVASDNKFDELFDTVIDHRREFSSNAHGMRERLLADDLDVFLYANATTFGVGEPELALFHRIAPLQMTLNSHVPIAPGFASFDYCLTGLSDDPKFDISDAAHPERILRVEGPVINYINSLTRRPPRQLHVRHLALPTMTSL</sequence>
<gene>
    <name evidence="2" type="ORF">RC74_03725</name>
</gene>
<feature type="domain" description="Glycosyltransferase 61 catalytic" evidence="1">
    <location>
        <begin position="641"/>
        <end position="820"/>
    </location>
</feature>
<dbReference type="KEGG" id="hat:RC74_03725"/>
<evidence type="ECO:0000313" key="3">
    <source>
        <dbReference type="Proteomes" id="UP000070371"/>
    </source>
</evidence>
<dbReference type="EMBL" id="CP014327">
    <property type="protein sequence ID" value="AML50497.1"/>
    <property type="molecule type" value="Genomic_DNA"/>
</dbReference>
<dbReference type="GO" id="GO:0016757">
    <property type="term" value="F:glycosyltransferase activity"/>
    <property type="evidence" value="ECO:0007669"/>
    <property type="project" value="InterPro"/>
</dbReference>
<dbReference type="InterPro" id="IPR049625">
    <property type="entry name" value="Glyco_transf_61_cat"/>
</dbReference>
<dbReference type="Pfam" id="PF04577">
    <property type="entry name" value="Glyco_transf_61"/>
    <property type="match status" value="1"/>
</dbReference>
<keyword evidence="3" id="KW-1185">Reference proteome</keyword>
<evidence type="ECO:0000313" key="2">
    <source>
        <dbReference type="EMBL" id="AML50497.1"/>
    </source>
</evidence>
<evidence type="ECO:0000259" key="1">
    <source>
        <dbReference type="Pfam" id="PF04577"/>
    </source>
</evidence>